<dbReference type="EMBL" id="CAFBMR010000007">
    <property type="protein sequence ID" value="CAB4904829.1"/>
    <property type="molecule type" value="Genomic_DNA"/>
</dbReference>
<feature type="domain" description="PurM-like N-terminal" evidence="1">
    <location>
        <begin position="32"/>
        <end position="142"/>
    </location>
</feature>
<dbReference type="PIRSF" id="PIRSF005303">
    <property type="entry name" value="Thiam_monoph_kin"/>
    <property type="match status" value="1"/>
</dbReference>
<dbReference type="NCBIfam" id="TIGR01379">
    <property type="entry name" value="thiL"/>
    <property type="match status" value="1"/>
</dbReference>
<organism evidence="3">
    <name type="scientific">freshwater metagenome</name>
    <dbReference type="NCBI Taxonomy" id="449393"/>
    <lineage>
        <taxon>unclassified sequences</taxon>
        <taxon>metagenomes</taxon>
        <taxon>ecological metagenomes</taxon>
    </lineage>
</organism>
<protein>
    <submittedName>
        <fullName evidence="3">Unannotated protein</fullName>
    </submittedName>
</protein>
<dbReference type="Gene3D" id="3.90.650.10">
    <property type="entry name" value="PurM-like C-terminal domain"/>
    <property type="match status" value="1"/>
</dbReference>
<dbReference type="InterPro" id="IPR006283">
    <property type="entry name" value="ThiL-like"/>
</dbReference>
<dbReference type="SUPFAM" id="SSF55326">
    <property type="entry name" value="PurM N-terminal domain-like"/>
    <property type="match status" value="1"/>
</dbReference>
<dbReference type="InterPro" id="IPR010918">
    <property type="entry name" value="PurM-like_C_dom"/>
</dbReference>
<reference evidence="3" key="1">
    <citation type="submission" date="2020-05" db="EMBL/GenBank/DDBJ databases">
        <authorList>
            <person name="Chiriac C."/>
            <person name="Salcher M."/>
            <person name="Ghai R."/>
            <person name="Kavagutti S V."/>
        </authorList>
    </citation>
    <scope>NUCLEOTIDE SEQUENCE</scope>
</reference>
<gene>
    <name evidence="3" type="ORF">UFOPK3610_00347</name>
</gene>
<dbReference type="SUPFAM" id="SSF56042">
    <property type="entry name" value="PurM C-terminal domain-like"/>
    <property type="match status" value="1"/>
</dbReference>
<sequence length="316" mass="31993">MADSAGDLGEFGLINAMRAVLPAAPLAQVGPGDDAAVLTTPDGRVVTTVDVLVEGRHFRRDWSSAHDVGRRAAAASLADVVAMGARPTALLIGLGVPADLESSWAQELAEGLAEEAGLVGAGVIGGDVVRSDSIIVSVTAFGDLEGRSPVLRSGAQAGDVLAVAGRLGWAAAGLAVLSRGFRAPRVLVNAHRVPEPPYAAGPAAAQAGATAMLDVSDGLVADAGHIAQASGVEIVIDPNLLVVADPIRDAAAAYNADPLVWLLAGGDDHALLATFPQGATLPPEFTVIGSVRKTKTPGVLVGDAPYAERGGWDHFR</sequence>
<name>A0A6J7GN55_9ZZZZ</name>
<dbReference type="AlphaFoldDB" id="A0A6J7GN55"/>
<feature type="domain" description="PurM-like C-terminal" evidence="2">
    <location>
        <begin position="156"/>
        <end position="299"/>
    </location>
</feature>
<dbReference type="CDD" id="cd02194">
    <property type="entry name" value="ThiL"/>
    <property type="match status" value="1"/>
</dbReference>
<evidence type="ECO:0000259" key="2">
    <source>
        <dbReference type="Pfam" id="PF02769"/>
    </source>
</evidence>
<dbReference type="GO" id="GO:0009228">
    <property type="term" value="P:thiamine biosynthetic process"/>
    <property type="evidence" value="ECO:0007669"/>
    <property type="project" value="InterPro"/>
</dbReference>
<dbReference type="Pfam" id="PF00586">
    <property type="entry name" value="AIRS"/>
    <property type="match status" value="1"/>
</dbReference>
<dbReference type="InterPro" id="IPR016188">
    <property type="entry name" value="PurM-like_N"/>
</dbReference>
<dbReference type="InterPro" id="IPR036921">
    <property type="entry name" value="PurM-like_N_sf"/>
</dbReference>
<dbReference type="Gene3D" id="3.30.1330.10">
    <property type="entry name" value="PurM-like, N-terminal domain"/>
    <property type="match status" value="1"/>
</dbReference>
<evidence type="ECO:0000259" key="1">
    <source>
        <dbReference type="Pfam" id="PF00586"/>
    </source>
</evidence>
<accession>A0A6J7GN55</accession>
<dbReference type="NCBIfam" id="NF004351">
    <property type="entry name" value="PRK05731.1-4"/>
    <property type="match status" value="1"/>
</dbReference>
<evidence type="ECO:0000313" key="3">
    <source>
        <dbReference type="EMBL" id="CAB4904829.1"/>
    </source>
</evidence>
<dbReference type="PANTHER" id="PTHR30270:SF0">
    <property type="entry name" value="THIAMINE-MONOPHOSPHATE KINASE"/>
    <property type="match status" value="1"/>
</dbReference>
<dbReference type="Pfam" id="PF02769">
    <property type="entry name" value="AIRS_C"/>
    <property type="match status" value="1"/>
</dbReference>
<dbReference type="PANTHER" id="PTHR30270">
    <property type="entry name" value="THIAMINE-MONOPHOSPHATE KINASE"/>
    <property type="match status" value="1"/>
</dbReference>
<proteinExistence type="inferred from homology"/>
<dbReference type="InterPro" id="IPR036676">
    <property type="entry name" value="PurM-like_C_sf"/>
</dbReference>
<dbReference type="GO" id="GO:0009030">
    <property type="term" value="F:thiamine-phosphate kinase activity"/>
    <property type="evidence" value="ECO:0007669"/>
    <property type="project" value="InterPro"/>
</dbReference>
<dbReference type="HAMAP" id="MF_02128">
    <property type="entry name" value="TMP_kinase"/>
    <property type="match status" value="1"/>
</dbReference>